<evidence type="ECO:0000313" key="3">
    <source>
        <dbReference type="Proteomes" id="UP000652219"/>
    </source>
</evidence>
<accession>A0A8H6MNU1</accession>
<sequence>MALKLTRMDGPNADYLWKLMSPSSLRVWDCRYRVTPKVVSGSYLVKREWEYPFGGMKKEVGRLLQRQYCAHMRSFYLQQWVQGLSATGLFDMGSSTTYKGPGPPSRWCLTIPMVVSDECYDGRELEISISCPKCATDCSLKLSRERSIVQSWHKLDASLTLLATKVCGKWTREGLEDGGVRRMFEEAPEPRTGDSTEEELSTRIGSVSPSSSWRAFVGPALLLAATYGLQQVSS</sequence>
<dbReference type="Proteomes" id="UP000652219">
    <property type="component" value="Unassembled WGS sequence"/>
</dbReference>
<name>A0A8H6MNU1_9PEZI</name>
<evidence type="ECO:0000313" key="2">
    <source>
        <dbReference type="EMBL" id="KAF6803464.1"/>
    </source>
</evidence>
<reference evidence="2 3" key="1">
    <citation type="journal article" date="2020" name="Phytopathology">
        <title>Genome Sequence Resources of Colletotrichum truncatum, C. plurivorum, C. musicola, and C. sojae: Four Species Pathogenic to Soybean (Glycine max).</title>
        <authorList>
            <person name="Rogerio F."/>
            <person name="Boufleur T.R."/>
            <person name="Ciampi-Guillardi M."/>
            <person name="Sukno S.A."/>
            <person name="Thon M.R."/>
            <person name="Massola Junior N.S."/>
            <person name="Baroncelli R."/>
        </authorList>
    </citation>
    <scope>NUCLEOTIDE SEQUENCE [LARGE SCALE GENOMIC DNA]</scope>
    <source>
        <strain evidence="2 3">LFN0009</strain>
    </source>
</reference>
<keyword evidence="3" id="KW-1185">Reference proteome</keyword>
<dbReference type="EMBL" id="WIGN01000237">
    <property type="protein sequence ID" value="KAF6803464.1"/>
    <property type="molecule type" value="Genomic_DNA"/>
</dbReference>
<dbReference type="AlphaFoldDB" id="A0A8H6MNU1"/>
<protein>
    <submittedName>
        <fullName evidence="2">Uncharacterized protein</fullName>
    </submittedName>
</protein>
<proteinExistence type="predicted"/>
<gene>
    <name evidence="2" type="ORF">CSOJ01_10881</name>
</gene>
<feature type="compositionally biased region" description="Basic and acidic residues" evidence="1">
    <location>
        <begin position="184"/>
        <end position="194"/>
    </location>
</feature>
<feature type="region of interest" description="Disordered" evidence="1">
    <location>
        <begin position="184"/>
        <end position="204"/>
    </location>
</feature>
<organism evidence="2 3">
    <name type="scientific">Colletotrichum sojae</name>
    <dbReference type="NCBI Taxonomy" id="2175907"/>
    <lineage>
        <taxon>Eukaryota</taxon>
        <taxon>Fungi</taxon>
        <taxon>Dikarya</taxon>
        <taxon>Ascomycota</taxon>
        <taxon>Pezizomycotina</taxon>
        <taxon>Sordariomycetes</taxon>
        <taxon>Hypocreomycetidae</taxon>
        <taxon>Glomerellales</taxon>
        <taxon>Glomerellaceae</taxon>
        <taxon>Colletotrichum</taxon>
        <taxon>Colletotrichum orchidearum species complex</taxon>
    </lineage>
</organism>
<comment type="caution">
    <text evidence="2">The sequence shown here is derived from an EMBL/GenBank/DDBJ whole genome shotgun (WGS) entry which is preliminary data.</text>
</comment>
<evidence type="ECO:0000256" key="1">
    <source>
        <dbReference type="SAM" id="MobiDB-lite"/>
    </source>
</evidence>